<feature type="domain" description="DUF1595" evidence="7">
    <location>
        <begin position="419"/>
        <end position="476"/>
    </location>
</feature>
<dbReference type="Pfam" id="PF07631">
    <property type="entry name" value="PSD4"/>
    <property type="match status" value="1"/>
</dbReference>
<evidence type="ECO:0000313" key="9">
    <source>
        <dbReference type="Proteomes" id="UP000315017"/>
    </source>
</evidence>
<evidence type="ECO:0000259" key="3">
    <source>
        <dbReference type="Pfam" id="PF07626"/>
    </source>
</evidence>
<feature type="domain" description="Cytochrome C Planctomycete-type" evidence="6">
    <location>
        <begin position="51"/>
        <end position="96"/>
    </location>
</feature>
<evidence type="ECO:0000259" key="2">
    <source>
        <dbReference type="Pfam" id="PF07624"/>
    </source>
</evidence>
<evidence type="ECO:0000259" key="4">
    <source>
        <dbReference type="Pfam" id="PF07627"/>
    </source>
</evidence>
<proteinExistence type="predicted"/>
<feature type="domain" description="DUF1585" evidence="2">
    <location>
        <begin position="744"/>
        <end position="818"/>
    </location>
</feature>
<evidence type="ECO:0000259" key="7">
    <source>
        <dbReference type="Pfam" id="PF07637"/>
    </source>
</evidence>
<gene>
    <name evidence="8" type="ORF">ETAA8_16230</name>
</gene>
<dbReference type="InterPro" id="IPR011478">
    <property type="entry name" value="DUF1585"/>
</dbReference>
<feature type="signal peptide" evidence="1">
    <location>
        <begin position="1"/>
        <end position="35"/>
    </location>
</feature>
<dbReference type="InterPro" id="IPR013043">
    <property type="entry name" value="DUF1595"/>
</dbReference>
<accession>A0A517Y8J4</accession>
<protein>
    <recommendedName>
        <fullName evidence="10">Cytochrome c domain-containing protein</fullName>
    </recommendedName>
</protein>
<dbReference type="InterPro" id="IPR013036">
    <property type="entry name" value="DUF1587"/>
</dbReference>
<dbReference type="EMBL" id="CP036274">
    <property type="protein sequence ID" value="QDU26543.1"/>
    <property type="molecule type" value="Genomic_DNA"/>
</dbReference>
<feature type="domain" description="DUF1587" evidence="3">
    <location>
        <begin position="126"/>
        <end position="187"/>
    </location>
</feature>
<evidence type="ECO:0000259" key="6">
    <source>
        <dbReference type="Pfam" id="PF07635"/>
    </source>
</evidence>
<dbReference type="Pfam" id="PF07637">
    <property type="entry name" value="PSD5"/>
    <property type="match status" value="1"/>
</dbReference>
<evidence type="ECO:0000313" key="8">
    <source>
        <dbReference type="EMBL" id="QDU26543.1"/>
    </source>
</evidence>
<dbReference type="Pfam" id="PF07626">
    <property type="entry name" value="PSD3"/>
    <property type="match status" value="1"/>
</dbReference>
<dbReference type="Gene3D" id="1.10.760.10">
    <property type="entry name" value="Cytochrome c-like domain"/>
    <property type="match status" value="1"/>
</dbReference>
<reference evidence="8 9" key="1">
    <citation type="submission" date="2019-02" db="EMBL/GenBank/DDBJ databases">
        <title>Deep-cultivation of Planctomycetes and their phenomic and genomic characterization uncovers novel biology.</title>
        <authorList>
            <person name="Wiegand S."/>
            <person name="Jogler M."/>
            <person name="Boedeker C."/>
            <person name="Pinto D."/>
            <person name="Vollmers J."/>
            <person name="Rivas-Marin E."/>
            <person name="Kohn T."/>
            <person name="Peeters S.H."/>
            <person name="Heuer A."/>
            <person name="Rast P."/>
            <person name="Oberbeckmann S."/>
            <person name="Bunk B."/>
            <person name="Jeske O."/>
            <person name="Meyerdierks A."/>
            <person name="Storesund J.E."/>
            <person name="Kallscheuer N."/>
            <person name="Luecker S."/>
            <person name="Lage O.M."/>
            <person name="Pohl T."/>
            <person name="Merkel B.J."/>
            <person name="Hornburger P."/>
            <person name="Mueller R.-W."/>
            <person name="Bruemmer F."/>
            <person name="Labrenz M."/>
            <person name="Spormann A.M."/>
            <person name="Op den Camp H."/>
            <person name="Overmann J."/>
            <person name="Amann R."/>
            <person name="Jetten M.S.M."/>
            <person name="Mascher T."/>
            <person name="Medema M.H."/>
            <person name="Devos D.P."/>
            <person name="Kaster A.-K."/>
            <person name="Ovreas L."/>
            <person name="Rohde M."/>
            <person name="Galperin M.Y."/>
            <person name="Jogler C."/>
        </authorList>
    </citation>
    <scope>NUCLEOTIDE SEQUENCE [LARGE SCALE GENOMIC DNA]</scope>
    <source>
        <strain evidence="8 9">ETA_A8</strain>
    </source>
</reference>
<dbReference type="Pfam" id="PF07627">
    <property type="entry name" value="PSCyt3"/>
    <property type="match status" value="1"/>
</dbReference>
<organism evidence="8 9">
    <name type="scientific">Anatilimnocola aggregata</name>
    <dbReference type="NCBI Taxonomy" id="2528021"/>
    <lineage>
        <taxon>Bacteria</taxon>
        <taxon>Pseudomonadati</taxon>
        <taxon>Planctomycetota</taxon>
        <taxon>Planctomycetia</taxon>
        <taxon>Pirellulales</taxon>
        <taxon>Pirellulaceae</taxon>
        <taxon>Anatilimnocola</taxon>
    </lineage>
</organism>
<evidence type="ECO:0008006" key="10">
    <source>
        <dbReference type="Google" id="ProtNLM"/>
    </source>
</evidence>
<dbReference type="InterPro" id="IPR013042">
    <property type="entry name" value="DUF1592"/>
</dbReference>
<dbReference type="Proteomes" id="UP000315017">
    <property type="component" value="Chromosome"/>
</dbReference>
<dbReference type="Pfam" id="PF07635">
    <property type="entry name" value="PSCyt1"/>
    <property type="match status" value="1"/>
</dbReference>
<evidence type="ECO:0000259" key="5">
    <source>
        <dbReference type="Pfam" id="PF07631"/>
    </source>
</evidence>
<dbReference type="GO" id="GO:0020037">
    <property type="term" value="F:heme binding"/>
    <property type="evidence" value="ECO:0007669"/>
    <property type="project" value="InterPro"/>
</dbReference>
<feature type="chain" id="PRO_5022008992" description="Cytochrome c domain-containing protein" evidence="1">
    <location>
        <begin position="36"/>
        <end position="820"/>
    </location>
</feature>
<feature type="domain" description="DUF1588" evidence="4">
    <location>
        <begin position="634"/>
        <end position="727"/>
    </location>
</feature>
<dbReference type="GO" id="GO:0009055">
    <property type="term" value="F:electron transfer activity"/>
    <property type="evidence" value="ECO:0007669"/>
    <property type="project" value="InterPro"/>
</dbReference>
<keyword evidence="9" id="KW-1185">Reference proteome</keyword>
<dbReference type="InterPro" id="IPR036909">
    <property type="entry name" value="Cyt_c-like_dom_sf"/>
</dbReference>
<dbReference type="InterPro" id="IPR011429">
    <property type="entry name" value="Cyt_c_Planctomycete-type"/>
</dbReference>
<feature type="domain" description="DUF1592" evidence="5">
    <location>
        <begin position="486"/>
        <end position="614"/>
    </location>
</feature>
<dbReference type="AlphaFoldDB" id="A0A517Y8J4"/>
<evidence type="ECO:0000256" key="1">
    <source>
        <dbReference type="SAM" id="SignalP"/>
    </source>
</evidence>
<dbReference type="KEGG" id="aagg:ETAA8_16230"/>
<name>A0A517Y8J4_9BACT</name>
<dbReference type="RefSeq" id="WP_202921655.1">
    <property type="nucleotide sequence ID" value="NZ_CP036274.1"/>
</dbReference>
<sequence length="820" mass="92333" precursor="true">MNRDKKISDNCRFTLRRCFIAILLIGSSGIERAHAADMLDPRVRTLFGKHCKSCHEPGSKEGGIDVASLAGDFSSEARVWNRIHSVVASRIMPPAGEPPLSAEDHGHVLAWIESKSKELAIRTAPRRLNRYEFSNTLNDLLGLQENFAARLPEDISVNGFDTNAEKLTMTGEALEAYFDTIATAVAWRFDSATPGFAPFELTVQEPPKKKAKKPAPVPTFKLTAQLYKDVPLGFRVGDAVGLRPRSLAAHNGNLYNVTGTFEFPPEFCETLPPSVDRFKLTLRVRSEAPANCSLPRLVVDVNRETVLDKPLEPQVDFQDIVCHFRKSQLFKQDAFIVEVANGYEMGDFPESVNRDFNAIRAQKLSREEDQKQIKELLDQYPVVFIEKMILEPGSYADDPPPAHGVALTRLADLPNDDRRSGLETFLSHAYRRPLEPSERSHVGQFLERQLSLEDSPQAAIESVLVYVLASPKFLYLRSTHPATPATDHHLAERLSYFLWCTTPDGTLDALARAGTLRSGRTLEGQVTRLLDHPNAERFFQRFAEQWLDTEKLQDRHQSTDPGYLSPPNAYLRSSLRREGGAFFQELVRSDRSGLAIIDSDFVVVNDRLSTHYGLPLVRGGDFRPVSLPKDSPYGGMATLASVMTTTDHGMFRPIYRGAWVQKNLFNRPLPPPPTDVPELMPNDPRFKGKSLKQQLALHTEHAKCAVCHDRLDPLGYAFQEFDPLGRVVPNLAAKKIETDGTFPDGERYANVREFRAIVLERHRDDVIRALVSKLIAYGRGREPSLGEREWVERLVARARQTDYRMRPLLLSIVESPEFLH</sequence>
<keyword evidence="1" id="KW-0732">Signal</keyword>
<dbReference type="SUPFAM" id="SSF46626">
    <property type="entry name" value="Cytochrome c"/>
    <property type="match status" value="1"/>
</dbReference>
<dbReference type="Pfam" id="PF07624">
    <property type="entry name" value="PSD2"/>
    <property type="match status" value="1"/>
</dbReference>
<dbReference type="InterPro" id="IPR013039">
    <property type="entry name" value="DUF1588"/>
</dbReference>